<protein>
    <submittedName>
        <fullName evidence="1">Uncharacterized protein</fullName>
    </submittedName>
</protein>
<evidence type="ECO:0000313" key="1">
    <source>
        <dbReference type="EMBL" id="GBL74054.1"/>
    </source>
</evidence>
<dbReference type="AlphaFoldDB" id="A0A4Y2A534"/>
<proteinExistence type="predicted"/>
<dbReference type="GO" id="GO:0003676">
    <property type="term" value="F:nucleic acid binding"/>
    <property type="evidence" value="ECO:0007669"/>
    <property type="project" value="InterPro"/>
</dbReference>
<dbReference type="Gene3D" id="3.30.420.10">
    <property type="entry name" value="Ribonuclease H-like superfamily/Ribonuclease H"/>
    <property type="match status" value="1"/>
</dbReference>
<dbReference type="InterPro" id="IPR036397">
    <property type="entry name" value="RNaseH_sf"/>
</dbReference>
<dbReference type="OrthoDB" id="10477348at2759"/>
<gene>
    <name evidence="1" type="ORF">AVEN_230962_1</name>
</gene>
<organism evidence="1 2">
    <name type="scientific">Araneus ventricosus</name>
    <name type="common">Orbweaver spider</name>
    <name type="synonym">Epeira ventricosa</name>
    <dbReference type="NCBI Taxonomy" id="182803"/>
    <lineage>
        <taxon>Eukaryota</taxon>
        <taxon>Metazoa</taxon>
        <taxon>Ecdysozoa</taxon>
        <taxon>Arthropoda</taxon>
        <taxon>Chelicerata</taxon>
        <taxon>Arachnida</taxon>
        <taxon>Araneae</taxon>
        <taxon>Araneomorphae</taxon>
        <taxon>Entelegynae</taxon>
        <taxon>Araneoidea</taxon>
        <taxon>Araneidae</taxon>
        <taxon>Araneus</taxon>
    </lineage>
</organism>
<accession>A0A4Y2A534</accession>
<evidence type="ECO:0000313" key="2">
    <source>
        <dbReference type="Proteomes" id="UP000499080"/>
    </source>
</evidence>
<comment type="caution">
    <text evidence="1">The sequence shown here is derived from an EMBL/GenBank/DDBJ whole genome shotgun (WGS) entry which is preliminary data.</text>
</comment>
<name>A0A4Y2A534_ARAVE</name>
<keyword evidence="2" id="KW-1185">Reference proteome</keyword>
<reference evidence="1 2" key="1">
    <citation type="journal article" date="2019" name="Sci. Rep.">
        <title>Orb-weaving spider Araneus ventricosus genome elucidates the spidroin gene catalogue.</title>
        <authorList>
            <person name="Kono N."/>
            <person name="Nakamura H."/>
            <person name="Ohtoshi R."/>
            <person name="Moran D.A.P."/>
            <person name="Shinohara A."/>
            <person name="Yoshida Y."/>
            <person name="Fujiwara M."/>
            <person name="Mori M."/>
            <person name="Tomita M."/>
            <person name="Arakawa K."/>
        </authorList>
    </citation>
    <scope>NUCLEOTIDE SEQUENCE [LARGE SCALE GENOMIC DNA]</scope>
</reference>
<dbReference type="EMBL" id="BGPR01000004">
    <property type="protein sequence ID" value="GBL74054.1"/>
    <property type="molecule type" value="Genomic_DNA"/>
</dbReference>
<sequence length="221" mass="24691">MGRVQDNPRLSAPQIAADLKGDYNIEVTPQTARNVITKTSYNARAANGRVMVWMKPNLQMLTKNLCGTLKHSGEGVMVWVCMSVAGVRNLCFIEEIWIGKLMESSQQFNPANLASLGGYPPTSTTLQLIQQQAAQVEAIHQARLAYQYSKDSTNHFMENAWSQVSDHNNVPNVCQQLQNTNENMLESLRAKMMNNVSRMTSGSTNNIIQNSQVSFQLVYSF</sequence>
<dbReference type="Proteomes" id="UP000499080">
    <property type="component" value="Unassembled WGS sequence"/>
</dbReference>